<dbReference type="EMBL" id="LAZR01000459">
    <property type="protein sequence ID" value="KKN68052.1"/>
    <property type="molecule type" value="Genomic_DNA"/>
</dbReference>
<gene>
    <name evidence="1" type="ORF">LCGC14_0455060</name>
</gene>
<sequence>MKKRSGAPTTGTVVANGTDNDLTDPRIITFVRPVSPCIVTHHGVNDELLVKVNTEVLGVAAVTETFTQANGLGHFVIPPKNTDFLTDGSDGPPTGSANHVDVSCGGQIAVHSVSFATTHASDDLDDVSVVGWDQ</sequence>
<reference evidence="1" key="1">
    <citation type="journal article" date="2015" name="Nature">
        <title>Complex archaea that bridge the gap between prokaryotes and eukaryotes.</title>
        <authorList>
            <person name="Spang A."/>
            <person name="Saw J.H."/>
            <person name="Jorgensen S.L."/>
            <person name="Zaremba-Niedzwiedzka K."/>
            <person name="Martijn J."/>
            <person name="Lind A.E."/>
            <person name="van Eijk R."/>
            <person name="Schleper C."/>
            <person name="Guy L."/>
            <person name="Ettema T.J."/>
        </authorList>
    </citation>
    <scope>NUCLEOTIDE SEQUENCE</scope>
</reference>
<protein>
    <submittedName>
        <fullName evidence="1">Uncharacterized protein</fullName>
    </submittedName>
</protein>
<accession>A0A0F9SZN1</accession>
<dbReference type="AlphaFoldDB" id="A0A0F9SZN1"/>
<organism evidence="1">
    <name type="scientific">marine sediment metagenome</name>
    <dbReference type="NCBI Taxonomy" id="412755"/>
    <lineage>
        <taxon>unclassified sequences</taxon>
        <taxon>metagenomes</taxon>
        <taxon>ecological metagenomes</taxon>
    </lineage>
</organism>
<comment type="caution">
    <text evidence="1">The sequence shown here is derived from an EMBL/GenBank/DDBJ whole genome shotgun (WGS) entry which is preliminary data.</text>
</comment>
<name>A0A0F9SZN1_9ZZZZ</name>
<proteinExistence type="predicted"/>
<evidence type="ECO:0000313" key="1">
    <source>
        <dbReference type="EMBL" id="KKN68052.1"/>
    </source>
</evidence>